<accession>L7WBK0</accession>
<protein>
    <submittedName>
        <fullName evidence="1">Uncharacterized protein</fullName>
    </submittedName>
</protein>
<dbReference type="EMBL" id="CP001397">
    <property type="protein sequence ID" value="AGC77592.1"/>
    <property type="molecule type" value="Genomic_DNA"/>
</dbReference>
<gene>
    <name evidence="1" type="ordered locus">DDD_2465</name>
</gene>
<organism evidence="1 2">
    <name type="scientific">Nonlabens dokdonensis (strain DSM 17205 / KCTC 12402 / DSW-6)</name>
    <name type="common">Donghaeana dokdonensis</name>
    <dbReference type="NCBI Taxonomy" id="592029"/>
    <lineage>
        <taxon>Bacteria</taxon>
        <taxon>Pseudomonadati</taxon>
        <taxon>Bacteroidota</taxon>
        <taxon>Flavobacteriia</taxon>
        <taxon>Flavobacteriales</taxon>
        <taxon>Flavobacteriaceae</taxon>
        <taxon>Nonlabens</taxon>
    </lineage>
</organism>
<dbReference type="PATRIC" id="fig|592029.3.peg.2444"/>
<dbReference type="Proteomes" id="UP000011173">
    <property type="component" value="Chromosome"/>
</dbReference>
<reference evidence="1 2" key="1">
    <citation type="journal article" date="2013" name="Genome Biol. Evol.">
        <title>Genomic makeup of the marine flavobacterium Nonlabens (Donghaeana) dokdonensis DSW-6 and identification of a novel class of rhodopsins.</title>
        <authorList>
            <person name="Kwon S.K."/>
            <person name="Kim B.K."/>
            <person name="Song J.Y."/>
            <person name="Kwak M.J."/>
            <person name="Lee C.H."/>
            <person name="Yoon J.H."/>
            <person name="Oh T.K."/>
            <person name="Kim J.F."/>
        </authorList>
    </citation>
    <scope>NUCLEOTIDE SEQUENCE [LARGE SCALE GENOMIC DNA]</scope>
    <source>
        <strain evidence="2">DSM 17205 / KCTC 12402 / DSW-6</strain>
    </source>
</reference>
<dbReference type="AlphaFoldDB" id="L7WBK0"/>
<evidence type="ECO:0000313" key="1">
    <source>
        <dbReference type="EMBL" id="AGC77592.1"/>
    </source>
</evidence>
<proteinExistence type="predicted"/>
<sequence length="37" mass="4197">MIFIVDTCSAFAKAELIPIITIYLLVHINDSHSCKLY</sequence>
<name>L7WBK0_NONDD</name>
<dbReference type="STRING" id="592029.DDD_2465"/>
<dbReference type="HOGENOM" id="CLU_3346574_0_0_10"/>
<dbReference type="KEGG" id="ndo:DDD_2465"/>
<evidence type="ECO:0000313" key="2">
    <source>
        <dbReference type="Proteomes" id="UP000011173"/>
    </source>
</evidence>